<dbReference type="EMBL" id="BDGU01000029">
    <property type="protein sequence ID" value="GAW00313.1"/>
    <property type="molecule type" value="Genomic_DNA"/>
</dbReference>
<feature type="domain" description="DUF6593" evidence="1">
    <location>
        <begin position="28"/>
        <end position="182"/>
    </location>
</feature>
<reference evidence="2 3" key="1">
    <citation type="submission" date="2016-08" db="EMBL/GenBank/DDBJ databases">
        <authorList>
            <consortium name="Lentinula edodes genome sequencing consortium"/>
            <person name="Sakamoto Y."/>
            <person name="Nakade K."/>
            <person name="Sato S."/>
            <person name="Yoshida Y."/>
            <person name="Miyazaki K."/>
            <person name="Natsume S."/>
            <person name="Konno N."/>
        </authorList>
    </citation>
    <scope>NUCLEOTIDE SEQUENCE [LARGE SCALE GENOMIC DNA]</scope>
    <source>
        <strain evidence="2 3">NBRC 111202</strain>
    </source>
</reference>
<sequence length="188" mass="21576">MYNGPLPFVFEDRTGQLYGSDFDEMYDRMFYRVARDPQRTATMVYNMGRRASRHRDSLPFNSRPIAILDFKPDQSLGNICYASNGNVAVPMNRYLRRTSMFGGSLSRKFTGSDGREYKWSHRSIQGQEWTCTTGPENFLVAHFDLKAADVPAYDVSGNTLTIFEQFIHISVEILASLTIMRHIAQHNL</sequence>
<evidence type="ECO:0000313" key="3">
    <source>
        <dbReference type="Proteomes" id="UP000188533"/>
    </source>
</evidence>
<dbReference type="Pfam" id="PF20236">
    <property type="entry name" value="DUF6593"/>
    <property type="match status" value="1"/>
</dbReference>
<accession>A0A1Q3DZ79</accession>
<reference evidence="2 3" key="2">
    <citation type="submission" date="2017-02" db="EMBL/GenBank/DDBJ databases">
        <title>A genome survey and senescence transcriptome analysis in Lentinula edodes.</title>
        <authorList>
            <person name="Sakamoto Y."/>
            <person name="Nakade K."/>
            <person name="Sato S."/>
            <person name="Yoshida Y."/>
            <person name="Miyazaki K."/>
            <person name="Natsume S."/>
            <person name="Konno N."/>
        </authorList>
    </citation>
    <scope>NUCLEOTIDE SEQUENCE [LARGE SCALE GENOMIC DNA]</scope>
    <source>
        <strain evidence="2 3">NBRC 111202</strain>
    </source>
</reference>
<evidence type="ECO:0000313" key="2">
    <source>
        <dbReference type="EMBL" id="GAW00313.1"/>
    </source>
</evidence>
<gene>
    <name evidence="2" type="ORF">LENED_001821</name>
</gene>
<keyword evidence="3" id="KW-1185">Reference proteome</keyword>
<dbReference type="Proteomes" id="UP000188533">
    <property type="component" value="Unassembled WGS sequence"/>
</dbReference>
<dbReference type="AlphaFoldDB" id="A0A1Q3DZ79"/>
<comment type="caution">
    <text evidence="2">The sequence shown here is derived from an EMBL/GenBank/DDBJ whole genome shotgun (WGS) entry which is preliminary data.</text>
</comment>
<evidence type="ECO:0000259" key="1">
    <source>
        <dbReference type="Pfam" id="PF20236"/>
    </source>
</evidence>
<name>A0A1Q3DZ79_LENED</name>
<dbReference type="InterPro" id="IPR046528">
    <property type="entry name" value="DUF6593"/>
</dbReference>
<proteinExistence type="predicted"/>
<protein>
    <recommendedName>
        <fullName evidence="1">DUF6593 domain-containing protein</fullName>
    </recommendedName>
</protein>
<dbReference type="OrthoDB" id="2910790at2759"/>
<organism evidence="2 3">
    <name type="scientific">Lentinula edodes</name>
    <name type="common">Shiitake mushroom</name>
    <name type="synonym">Lentinus edodes</name>
    <dbReference type="NCBI Taxonomy" id="5353"/>
    <lineage>
        <taxon>Eukaryota</taxon>
        <taxon>Fungi</taxon>
        <taxon>Dikarya</taxon>
        <taxon>Basidiomycota</taxon>
        <taxon>Agaricomycotina</taxon>
        <taxon>Agaricomycetes</taxon>
        <taxon>Agaricomycetidae</taxon>
        <taxon>Agaricales</taxon>
        <taxon>Marasmiineae</taxon>
        <taxon>Omphalotaceae</taxon>
        <taxon>Lentinula</taxon>
    </lineage>
</organism>